<feature type="transmembrane region" description="Helical" evidence="7">
    <location>
        <begin position="254"/>
        <end position="274"/>
    </location>
</feature>
<dbReference type="InterPro" id="IPR050366">
    <property type="entry name" value="BP-dependent_transpt_permease"/>
</dbReference>
<evidence type="ECO:0000259" key="8">
    <source>
        <dbReference type="PROSITE" id="PS50928"/>
    </source>
</evidence>
<dbReference type="CDD" id="cd06261">
    <property type="entry name" value="TM_PBP2"/>
    <property type="match status" value="1"/>
</dbReference>
<evidence type="ECO:0000256" key="6">
    <source>
        <dbReference type="ARBA" id="ARBA00023136"/>
    </source>
</evidence>
<sequence>MKSVTTRSSIVQKQWSNLKRNRLAVFGLFIIVVLGLATIFADLLTSYSPNGVDLSNRVQPPSTEHFLGTDKLGRDVFSRVLYGGRLSITIGLCGALGAAFLGVIFGSIGGYFGGWVDRILLRLSEVVMSFPALVLIMIFIAIFGQDVFNLIIVFAVTGWIGEYRLVRGRFLSLKNEYFVESCRAYGMSNLRIIFGQILPNAITPVIVSVTLATALYVIAEAGLGYLGLGVPPTTPTWGNILNSAQSIDVVREYWWLWLFPGSVISLFVLGVNTFGDGLRDLIDPNQ</sequence>
<keyword evidence="6 7" id="KW-0472">Membrane</keyword>
<evidence type="ECO:0000256" key="4">
    <source>
        <dbReference type="ARBA" id="ARBA00022692"/>
    </source>
</evidence>
<dbReference type="PROSITE" id="PS50928">
    <property type="entry name" value="ABC_TM1"/>
    <property type="match status" value="1"/>
</dbReference>
<comment type="caution">
    <text evidence="9">The sequence shown here is derived from an EMBL/GenBank/DDBJ whole genome shotgun (WGS) entry which is preliminary data.</text>
</comment>
<protein>
    <submittedName>
        <fullName evidence="9">Peptide/nickel transport system permease protein</fullName>
    </submittedName>
</protein>
<proteinExistence type="inferred from homology"/>
<keyword evidence="10" id="KW-1185">Reference proteome</keyword>
<feature type="transmembrane region" description="Helical" evidence="7">
    <location>
        <begin position="119"/>
        <end position="142"/>
    </location>
</feature>
<feature type="domain" description="ABC transmembrane type-1" evidence="8">
    <location>
        <begin position="84"/>
        <end position="275"/>
    </location>
</feature>
<name>A0A1H9G5X0_9BACI</name>
<evidence type="ECO:0000256" key="5">
    <source>
        <dbReference type="ARBA" id="ARBA00022989"/>
    </source>
</evidence>
<dbReference type="Pfam" id="PF00528">
    <property type="entry name" value="BPD_transp_1"/>
    <property type="match status" value="1"/>
</dbReference>
<keyword evidence="5 7" id="KW-1133">Transmembrane helix</keyword>
<keyword evidence="2 7" id="KW-0813">Transport</keyword>
<reference evidence="9 10" key="1">
    <citation type="submission" date="2016-10" db="EMBL/GenBank/DDBJ databases">
        <authorList>
            <person name="Varghese N."/>
            <person name="Submissions S."/>
        </authorList>
    </citation>
    <scope>NUCLEOTIDE SEQUENCE [LARGE SCALE GENOMIC DNA]</scope>
    <source>
        <strain evidence="9 10">CGMCC 1.7734</strain>
    </source>
</reference>
<dbReference type="SUPFAM" id="SSF161098">
    <property type="entry name" value="MetI-like"/>
    <property type="match status" value="1"/>
</dbReference>
<dbReference type="EMBL" id="FOEH01000003">
    <property type="protein sequence ID" value="SEQ45454.1"/>
    <property type="molecule type" value="Genomic_DNA"/>
</dbReference>
<dbReference type="PANTHER" id="PTHR43386:SF1">
    <property type="entry name" value="D,D-DIPEPTIDE TRANSPORT SYSTEM PERMEASE PROTEIN DDPC-RELATED"/>
    <property type="match status" value="1"/>
</dbReference>
<dbReference type="Gene3D" id="1.10.3720.10">
    <property type="entry name" value="MetI-like"/>
    <property type="match status" value="1"/>
</dbReference>
<dbReference type="InterPro" id="IPR000515">
    <property type="entry name" value="MetI-like"/>
</dbReference>
<comment type="subcellular location">
    <subcellularLocation>
        <location evidence="1 7">Cell membrane</location>
        <topology evidence="1 7">Multi-pass membrane protein</topology>
    </subcellularLocation>
</comment>
<evidence type="ECO:0000256" key="7">
    <source>
        <dbReference type="RuleBase" id="RU363032"/>
    </source>
</evidence>
<feature type="transmembrane region" description="Helical" evidence="7">
    <location>
        <begin position="197"/>
        <end position="219"/>
    </location>
</feature>
<evidence type="ECO:0000256" key="2">
    <source>
        <dbReference type="ARBA" id="ARBA00022448"/>
    </source>
</evidence>
<feature type="transmembrane region" description="Helical" evidence="7">
    <location>
        <begin position="88"/>
        <end position="112"/>
    </location>
</feature>
<accession>A0A1H9G5X0</accession>
<feature type="transmembrane region" description="Helical" evidence="7">
    <location>
        <begin position="148"/>
        <end position="166"/>
    </location>
</feature>
<evidence type="ECO:0000313" key="10">
    <source>
        <dbReference type="Proteomes" id="UP000198733"/>
    </source>
</evidence>
<feature type="transmembrane region" description="Helical" evidence="7">
    <location>
        <begin position="21"/>
        <end position="41"/>
    </location>
</feature>
<gene>
    <name evidence="9" type="ORF">SAMN05216232_2473</name>
</gene>
<dbReference type="PANTHER" id="PTHR43386">
    <property type="entry name" value="OLIGOPEPTIDE TRANSPORT SYSTEM PERMEASE PROTEIN APPC"/>
    <property type="match status" value="1"/>
</dbReference>
<dbReference type="Pfam" id="PF12911">
    <property type="entry name" value="OppC_N"/>
    <property type="match status" value="1"/>
</dbReference>
<keyword evidence="4 7" id="KW-0812">Transmembrane</keyword>
<dbReference type="RefSeq" id="WP_092504603.1">
    <property type="nucleotide sequence ID" value="NZ_FOEH01000003.1"/>
</dbReference>
<dbReference type="Proteomes" id="UP000198733">
    <property type="component" value="Unassembled WGS sequence"/>
</dbReference>
<organism evidence="9 10">
    <name type="scientific">Virgibacillus subterraneus</name>
    <dbReference type="NCBI Taxonomy" id="621109"/>
    <lineage>
        <taxon>Bacteria</taxon>
        <taxon>Bacillati</taxon>
        <taxon>Bacillota</taxon>
        <taxon>Bacilli</taxon>
        <taxon>Bacillales</taxon>
        <taxon>Bacillaceae</taxon>
        <taxon>Virgibacillus</taxon>
    </lineage>
</organism>
<evidence type="ECO:0000256" key="3">
    <source>
        <dbReference type="ARBA" id="ARBA00022475"/>
    </source>
</evidence>
<evidence type="ECO:0000313" key="9">
    <source>
        <dbReference type="EMBL" id="SEQ45454.1"/>
    </source>
</evidence>
<keyword evidence="3" id="KW-1003">Cell membrane</keyword>
<evidence type="ECO:0000256" key="1">
    <source>
        <dbReference type="ARBA" id="ARBA00004651"/>
    </source>
</evidence>
<comment type="similarity">
    <text evidence="7">Belongs to the binding-protein-dependent transport system permease family.</text>
</comment>
<dbReference type="InterPro" id="IPR035906">
    <property type="entry name" value="MetI-like_sf"/>
</dbReference>
<dbReference type="InterPro" id="IPR025966">
    <property type="entry name" value="OppC_N"/>
</dbReference>